<dbReference type="InterPro" id="IPR050109">
    <property type="entry name" value="HTH-type_TetR-like_transc_reg"/>
</dbReference>
<evidence type="ECO:0000313" key="9">
    <source>
        <dbReference type="Proteomes" id="UP000696413"/>
    </source>
</evidence>
<gene>
    <name evidence="8" type="ORF">KL859_13295</name>
</gene>
<dbReference type="PANTHER" id="PTHR30055">
    <property type="entry name" value="HTH-TYPE TRANSCRIPTIONAL REGULATOR RUTR"/>
    <property type="match status" value="1"/>
</dbReference>
<evidence type="ECO:0000259" key="7">
    <source>
        <dbReference type="PROSITE" id="PS50977"/>
    </source>
</evidence>
<comment type="caution">
    <text evidence="8">The sequence shown here is derived from an EMBL/GenBank/DDBJ whole genome shotgun (WGS) entry which is preliminary data.</text>
</comment>
<feature type="region of interest" description="Disordered" evidence="6">
    <location>
        <begin position="1"/>
        <end position="27"/>
    </location>
</feature>
<dbReference type="Pfam" id="PF00440">
    <property type="entry name" value="TetR_N"/>
    <property type="match status" value="1"/>
</dbReference>
<evidence type="ECO:0000256" key="4">
    <source>
        <dbReference type="ARBA" id="ARBA00023163"/>
    </source>
</evidence>
<dbReference type="InterPro" id="IPR009057">
    <property type="entry name" value="Homeodomain-like_sf"/>
</dbReference>
<dbReference type="InterPro" id="IPR001647">
    <property type="entry name" value="HTH_TetR"/>
</dbReference>
<evidence type="ECO:0000256" key="5">
    <source>
        <dbReference type="PROSITE-ProRule" id="PRU00335"/>
    </source>
</evidence>
<dbReference type="SUPFAM" id="SSF48498">
    <property type="entry name" value="Tetracyclin repressor-like, C-terminal domain"/>
    <property type="match status" value="1"/>
</dbReference>
<keyword evidence="4" id="KW-0804">Transcription</keyword>
<proteinExistence type="predicted"/>
<dbReference type="EMBL" id="JAHBOM010000009">
    <property type="protein sequence ID" value="MBU8823842.1"/>
    <property type="molecule type" value="Genomic_DNA"/>
</dbReference>
<sequence>MHQNRGDPGHSCQYPSHRCQADKPTNSQVEHRKFAKYRCAATVRRDLTRQSECDLVESVVRPAEEVVGVTTQINEDVRRTAILDAAAQLIAERGYHAVRIADIAALVGTSTGAVHYYFPGKQEVLTAALQHAVDRSFDRQSVELVKIDNAHQRLLKLFDMQLPRPGPVRDEWSIWMQFWAEATIRPELRPVHNTYYARWHETVSRIVKRGQRQGVFRSDIDPETVAKRLTALTDGVAIQVVTGAPDMTVSAMKEFLVQFVQDELLRRP</sequence>
<name>A0ABS6HMC5_MYCGD</name>
<protein>
    <submittedName>
        <fullName evidence="8">TetR family transcriptional regulator</fullName>
    </submittedName>
</protein>
<feature type="domain" description="HTH tetR-type" evidence="7">
    <location>
        <begin position="76"/>
        <end position="136"/>
    </location>
</feature>
<dbReference type="PANTHER" id="PTHR30055:SF238">
    <property type="entry name" value="MYCOFACTOCIN BIOSYNTHESIS TRANSCRIPTIONAL REGULATOR MFTR-RELATED"/>
    <property type="match status" value="1"/>
</dbReference>
<dbReference type="InterPro" id="IPR036271">
    <property type="entry name" value="Tet_transcr_reg_TetR-rel_C_sf"/>
</dbReference>
<dbReference type="PRINTS" id="PR00455">
    <property type="entry name" value="HTHTETR"/>
</dbReference>
<dbReference type="SUPFAM" id="SSF46689">
    <property type="entry name" value="Homeodomain-like"/>
    <property type="match status" value="1"/>
</dbReference>
<evidence type="ECO:0000313" key="8">
    <source>
        <dbReference type="EMBL" id="MBU8823842.1"/>
    </source>
</evidence>
<organism evidence="8 9">
    <name type="scientific">Mycolicibacterium goodii</name>
    <name type="common">Mycobacterium goodii</name>
    <dbReference type="NCBI Taxonomy" id="134601"/>
    <lineage>
        <taxon>Bacteria</taxon>
        <taxon>Bacillati</taxon>
        <taxon>Actinomycetota</taxon>
        <taxon>Actinomycetes</taxon>
        <taxon>Mycobacteriales</taxon>
        <taxon>Mycobacteriaceae</taxon>
        <taxon>Mycolicibacterium</taxon>
    </lineage>
</organism>
<dbReference type="InterPro" id="IPR039538">
    <property type="entry name" value="BetI_C"/>
</dbReference>
<keyword evidence="3 5" id="KW-0238">DNA-binding</keyword>
<accession>A0ABS6HMC5</accession>
<evidence type="ECO:0000256" key="3">
    <source>
        <dbReference type="ARBA" id="ARBA00023125"/>
    </source>
</evidence>
<dbReference type="PROSITE" id="PS50977">
    <property type="entry name" value="HTH_TETR_2"/>
    <property type="match status" value="1"/>
</dbReference>
<evidence type="ECO:0000256" key="1">
    <source>
        <dbReference type="ARBA" id="ARBA00022491"/>
    </source>
</evidence>
<dbReference type="Pfam" id="PF13977">
    <property type="entry name" value="TetR_C_6"/>
    <property type="match status" value="1"/>
</dbReference>
<evidence type="ECO:0000256" key="2">
    <source>
        <dbReference type="ARBA" id="ARBA00023015"/>
    </source>
</evidence>
<keyword evidence="9" id="KW-1185">Reference proteome</keyword>
<keyword evidence="1" id="KW-0678">Repressor</keyword>
<reference evidence="8 9" key="1">
    <citation type="submission" date="2021-05" db="EMBL/GenBank/DDBJ databases">
        <title>Draft Genome Sequences of Clinical Respiratory Isolates of Mycobacterium goodii Recovered in Ireland.</title>
        <authorList>
            <person name="Flanagan P.R."/>
            <person name="Mok S."/>
            <person name="Roycroft E."/>
            <person name="Rogers T.R."/>
            <person name="Fitzgibbon M."/>
        </authorList>
    </citation>
    <scope>NUCLEOTIDE SEQUENCE [LARGE SCALE GENOMIC DNA]</scope>
    <source>
        <strain evidence="8 9">14IE55</strain>
    </source>
</reference>
<keyword evidence="2" id="KW-0805">Transcription regulation</keyword>
<dbReference type="Gene3D" id="1.10.357.10">
    <property type="entry name" value="Tetracycline Repressor, domain 2"/>
    <property type="match status" value="1"/>
</dbReference>
<feature type="DNA-binding region" description="H-T-H motif" evidence="5">
    <location>
        <begin position="99"/>
        <end position="118"/>
    </location>
</feature>
<evidence type="ECO:0000256" key="6">
    <source>
        <dbReference type="SAM" id="MobiDB-lite"/>
    </source>
</evidence>
<dbReference type="Proteomes" id="UP000696413">
    <property type="component" value="Unassembled WGS sequence"/>
</dbReference>